<dbReference type="Gene3D" id="3.30.565.10">
    <property type="entry name" value="Histidine kinase-like ATPase, C-terminal domain"/>
    <property type="match status" value="1"/>
</dbReference>
<dbReference type="SMART" id="SM00448">
    <property type="entry name" value="REC"/>
    <property type="match status" value="1"/>
</dbReference>
<proteinExistence type="predicted"/>
<dbReference type="SMART" id="SM00091">
    <property type="entry name" value="PAS"/>
    <property type="match status" value="1"/>
</dbReference>
<dbReference type="CDD" id="cd01007">
    <property type="entry name" value="PBP2_BvgS_HisK_like"/>
    <property type="match status" value="2"/>
</dbReference>
<evidence type="ECO:0000256" key="12">
    <source>
        <dbReference type="PROSITE-ProRule" id="PRU00169"/>
    </source>
</evidence>
<dbReference type="InterPro" id="IPR005467">
    <property type="entry name" value="His_kinase_dom"/>
</dbReference>
<dbReference type="SUPFAM" id="SSF52172">
    <property type="entry name" value="CheY-like"/>
    <property type="match status" value="1"/>
</dbReference>
<feature type="domain" description="Response regulatory" evidence="14">
    <location>
        <begin position="1200"/>
        <end position="1316"/>
    </location>
</feature>
<dbReference type="Pfam" id="PF00497">
    <property type="entry name" value="SBP_bac_3"/>
    <property type="match status" value="3"/>
</dbReference>
<reference evidence="17 18" key="1">
    <citation type="submission" date="2017-09" db="EMBL/GenBank/DDBJ databases">
        <title>Depth-based differentiation of microbial function through sediment-hosted aquifers and enrichment of novel symbionts in the deep terrestrial subsurface.</title>
        <authorList>
            <person name="Probst A.J."/>
            <person name="Ladd B."/>
            <person name="Jarett J.K."/>
            <person name="Geller-Mcgrath D.E."/>
            <person name="Sieber C.M."/>
            <person name="Emerson J.B."/>
            <person name="Anantharaman K."/>
            <person name="Thomas B.C."/>
            <person name="Malmstrom R."/>
            <person name="Stieglmeier M."/>
            <person name="Klingl A."/>
            <person name="Woyke T."/>
            <person name="Ryan C.M."/>
            <person name="Banfield J.F."/>
        </authorList>
    </citation>
    <scope>NUCLEOTIDE SEQUENCE [LARGE SCALE GENOMIC DNA]</scope>
    <source>
        <strain evidence="17">CG17_big_fil_post_rev_8_21_14_2_50_48_46</strain>
    </source>
</reference>
<dbReference type="InterPro" id="IPR036097">
    <property type="entry name" value="HisK_dim/P_sf"/>
</dbReference>
<dbReference type="InterPro" id="IPR003594">
    <property type="entry name" value="HATPase_dom"/>
</dbReference>
<keyword evidence="11" id="KW-0131">Cell cycle</keyword>
<dbReference type="SUPFAM" id="SSF55785">
    <property type="entry name" value="PYP-like sensor domain (PAS domain)"/>
    <property type="match status" value="1"/>
</dbReference>
<dbReference type="InterPro" id="IPR001638">
    <property type="entry name" value="Solute-binding_3/MltF_N"/>
</dbReference>
<evidence type="ECO:0000313" key="17">
    <source>
        <dbReference type="EMBL" id="PIW14317.1"/>
    </source>
</evidence>
<keyword evidence="4 12" id="KW-0597">Phosphoprotein</keyword>
<dbReference type="SMART" id="SM00388">
    <property type="entry name" value="HisKA"/>
    <property type="match status" value="1"/>
</dbReference>
<dbReference type="SMART" id="SM00387">
    <property type="entry name" value="HATPase_c"/>
    <property type="match status" value="1"/>
</dbReference>
<dbReference type="GO" id="GO:0016020">
    <property type="term" value="C:membrane"/>
    <property type="evidence" value="ECO:0007669"/>
    <property type="project" value="UniProtKB-SubCell"/>
</dbReference>
<keyword evidence="6" id="KW-0547">Nucleotide-binding</keyword>
<feature type="domain" description="PAC" evidence="16">
    <location>
        <begin position="884"/>
        <end position="937"/>
    </location>
</feature>
<evidence type="ECO:0000259" key="15">
    <source>
        <dbReference type="PROSITE" id="PS50112"/>
    </source>
</evidence>
<evidence type="ECO:0000256" key="11">
    <source>
        <dbReference type="ARBA" id="ARBA00023306"/>
    </source>
</evidence>
<dbReference type="CDD" id="cd00082">
    <property type="entry name" value="HisKA"/>
    <property type="match status" value="1"/>
</dbReference>
<dbReference type="EMBL" id="PFFQ01000061">
    <property type="protein sequence ID" value="PIW14317.1"/>
    <property type="molecule type" value="Genomic_DNA"/>
</dbReference>
<dbReference type="Pfam" id="PF02518">
    <property type="entry name" value="HATPase_c"/>
    <property type="match status" value="1"/>
</dbReference>
<protein>
    <recommendedName>
        <fullName evidence="3">histidine kinase</fullName>
        <ecNumber evidence="3">2.7.13.3</ecNumber>
    </recommendedName>
</protein>
<dbReference type="InterPro" id="IPR003661">
    <property type="entry name" value="HisK_dim/P_dom"/>
</dbReference>
<evidence type="ECO:0000256" key="3">
    <source>
        <dbReference type="ARBA" id="ARBA00012438"/>
    </source>
</evidence>
<gene>
    <name evidence="17" type="ORF">COW36_22130</name>
</gene>
<dbReference type="GO" id="GO:0005524">
    <property type="term" value="F:ATP binding"/>
    <property type="evidence" value="ECO:0007669"/>
    <property type="project" value="UniProtKB-KW"/>
</dbReference>
<accession>A0A2M7FYB4</accession>
<dbReference type="FunFam" id="3.30.565.10:FF:000010">
    <property type="entry name" value="Sensor histidine kinase RcsC"/>
    <property type="match status" value="1"/>
</dbReference>
<dbReference type="Gene3D" id="1.10.287.130">
    <property type="match status" value="1"/>
</dbReference>
<keyword evidence="7" id="KW-0418">Kinase</keyword>
<dbReference type="SUPFAM" id="SSF55874">
    <property type="entry name" value="ATPase domain of HSP90 chaperone/DNA topoisomerase II/histidine kinase"/>
    <property type="match status" value="1"/>
</dbReference>
<evidence type="ECO:0000256" key="7">
    <source>
        <dbReference type="ARBA" id="ARBA00022777"/>
    </source>
</evidence>
<dbReference type="Proteomes" id="UP000231019">
    <property type="component" value="Unassembled WGS sequence"/>
</dbReference>
<dbReference type="FunFam" id="1.10.287.130:FF:000038">
    <property type="entry name" value="Sensory transduction histidine kinase"/>
    <property type="match status" value="1"/>
</dbReference>
<dbReference type="PANTHER" id="PTHR43047">
    <property type="entry name" value="TWO-COMPONENT HISTIDINE PROTEIN KINASE"/>
    <property type="match status" value="1"/>
</dbReference>
<dbReference type="PROSITE" id="PS50109">
    <property type="entry name" value="HIS_KIN"/>
    <property type="match status" value="1"/>
</dbReference>
<dbReference type="PROSITE" id="PS50113">
    <property type="entry name" value="PAC"/>
    <property type="match status" value="1"/>
</dbReference>
<dbReference type="InterPro" id="IPR000014">
    <property type="entry name" value="PAS"/>
</dbReference>
<evidence type="ECO:0000256" key="9">
    <source>
        <dbReference type="ARBA" id="ARBA00023012"/>
    </source>
</evidence>
<dbReference type="EC" id="2.7.13.3" evidence="3"/>
<feature type="domain" description="Histidine kinase" evidence="13">
    <location>
        <begin position="955"/>
        <end position="1176"/>
    </location>
</feature>
<keyword evidence="5" id="KW-0808">Transferase</keyword>
<dbReference type="InterPro" id="IPR004358">
    <property type="entry name" value="Sig_transdc_His_kin-like_C"/>
</dbReference>
<evidence type="ECO:0000259" key="13">
    <source>
        <dbReference type="PROSITE" id="PS50109"/>
    </source>
</evidence>
<dbReference type="GO" id="GO:0006355">
    <property type="term" value="P:regulation of DNA-templated transcription"/>
    <property type="evidence" value="ECO:0007669"/>
    <property type="project" value="InterPro"/>
</dbReference>
<evidence type="ECO:0000256" key="10">
    <source>
        <dbReference type="ARBA" id="ARBA00023136"/>
    </source>
</evidence>
<dbReference type="Gene3D" id="3.40.190.10">
    <property type="entry name" value="Periplasmic binding protein-like II"/>
    <property type="match status" value="6"/>
</dbReference>
<dbReference type="SMART" id="SM00062">
    <property type="entry name" value="PBPb"/>
    <property type="match status" value="3"/>
</dbReference>
<comment type="caution">
    <text evidence="17">The sequence shown here is derived from an EMBL/GenBank/DDBJ whole genome shotgun (WGS) entry which is preliminary data.</text>
</comment>
<dbReference type="Pfam" id="PF00512">
    <property type="entry name" value="HisKA"/>
    <property type="match status" value="1"/>
</dbReference>
<evidence type="ECO:0000256" key="2">
    <source>
        <dbReference type="ARBA" id="ARBA00004370"/>
    </source>
</evidence>
<dbReference type="SUPFAM" id="SSF47384">
    <property type="entry name" value="Homodimeric domain of signal transducing histidine kinase"/>
    <property type="match status" value="1"/>
</dbReference>
<dbReference type="InterPro" id="IPR000700">
    <property type="entry name" value="PAS-assoc_C"/>
</dbReference>
<keyword evidence="10" id="KW-0472">Membrane</keyword>
<sequence length="1420" mass="160873">MLLFEKVWAAASGRLKPFSFKLGHIFALLVLASGLFWSQGVEAQPKVLRVGIYHNPPKVYQNLNREASGFFSELLATMAQAENWRLEYIPCVWQQCLQQLEAGQLDLMPDMARTPERLQRFQFNHETVLVGWSRLYVAPGSQIQTLLDLDQRQVAVLKGSQQETELRALARQIEVKLVVVSVDSLEQAMKRLEQGTVSAAVLNQWFGDQMLSRYHVQETQHLLFPVKLFFAAPRGRNADLLARLDKKLRQLKQESNSVYYQMKDKYLSRSASFPVLMPSLTPDEQRWLAAHPRWRVGNVLDYPPLDFQLQGKPAGYAIDYLRLLTQNLGIELDFVSGAWADLLKQSQNKDIDILPAIFRFPPSRESFLNFTAPYREVLTALVTRRENRAKIQRIEDLAGKKVALLQGDSLVNAVKQLVPGAEFSYFNNFRDIFNAVATGQVDATVTDMLLADALIHSLALTNLDLRAEAKFSALRNQHLHIGVRKDWQVLMPILEKARQELKHEDLSYLDAKWISPHLHERTHSLSLTPAEKKWLSSHSRLRVSYHPDFPPFDFEDSEGHYAGMTQDYLKLIETRLGISFEMVSSSSWEAALEKIQAHQVDLVGLIHDSQDYSGQLLRTSAFIHYDLVLVTRSRQDLIVGLENFAGKSVGLIKGRRSTEDLIRRYPKIQPHFFASSLEGLKALASGQIEAVVEILPVAAYLINAHQLNNLEFVAPVNYVIPGRGLGVRKDLPVLQHLLNKALASIQEEEKQTIAQKWLLFPKKFKPDYRLISQVVGAALLLILAVLIWNWRLRREILARQKAETRFKSSAQRFQRLVEGIQQDYAFFSIDPQGLVRYISPSIDTLVGVPAEQIFEKPWTELVAWDTESLERGKEVFLRALAGESPPPFEVGFRQGAETFMLEITEAPALDLQGNIAGVEGILRNITRQKQIEEHLRQAKEAAEKASRSKSMFLSNMSHEIRTPMNAILGFSRLLKEQLHEPRWQKYLEAINSSGEALLHLINDILDLSKIEAGKLELHAEPTDIRVLVSELKNLLESSFQLKGLNFEVRIASELPAFIHLDGLRLRQIALNLLSNALKFTQRGKVLLEIAWQEQDAQQGTLSLKVADTGLGIPEEAQARLFSAFEQEKDSYRQATAGTGLGLAISRNLAEKMGGSLSLSSRVNQGSIFTLFLPGLEKTEGSALPEVTEAKGVPLQFLPARLLIADDVETNRLLLGSFLESYPFELVMAENGLEALEKARKTLPDLILMDIKMPVMDGVAAFLELKQDPLIQHIPVIALTAFSLQEEESDLLEHGFQDYLRKPVEFEKLSRCLERFLPQKQIESLPQPFVSASNPLERTAEERLAFQKALNQRLLPAWEKVKDSWVLDELESFAVLLNQLAEQYPDPNLNAYRIRFDQALERFDLVGAQAVLAQFPILFKN</sequence>
<evidence type="ECO:0000313" key="18">
    <source>
        <dbReference type="Proteomes" id="UP000231019"/>
    </source>
</evidence>
<dbReference type="GO" id="GO:0000155">
    <property type="term" value="F:phosphorelay sensor kinase activity"/>
    <property type="evidence" value="ECO:0007669"/>
    <property type="project" value="InterPro"/>
</dbReference>
<keyword evidence="8" id="KW-0067">ATP-binding</keyword>
<dbReference type="InterPro" id="IPR035965">
    <property type="entry name" value="PAS-like_dom_sf"/>
</dbReference>
<dbReference type="PROSITE" id="PS50112">
    <property type="entry name" value="PAS"/>
    <property type="match status" value="1"/>
</dbReference>
<dbReference type="InterPro" id="IPR036890">
    <property type="entry name" value="HATPase_C_sf"/>
</dbReference>
<comment type="subcellular location">
    <subcellularLocation>
        <location evidence="2">Membrane</location>
    </subcellularLocation>
</comment>
<dbReference type="InterPro" id="IPR001789">
    <property type="entry name" value="Sig_transdc_resp-reg_receiver"/>
</dbReference>
<dbReference type="CDD" id="cd00130">
    <property type="entry name" value="PAS"/>
    <property type="match status" value="1"/>
</dbReference>
<evidence type="ECO:0000256" key="1">
    <source>
        <dbReference type="ARBA" id="ARBA00000085"/>
    </source>
</evidence>
<dbReference type="PROSITE" id="PS50110">
    <property type="entry name" value="RESPONSE_REGULATORY"/>
    <property type="match status" value="1"/>
</dbReference>
<dbReference type="InterPro" id="IPR013767">
    <property type="entry name" value="PAS_fold"/>
</dbReference>
<name>A0A2M7FYB4_9BACT</name>
<feature type="modified residue" description="4-aspartylphosphate" evidence="12">
    <location>
        <position position="1249"/>
    </location>
</feature>
<dbReference type="SUPFAM" id="SSF53850">
    <property type="entry name" value="Periplasmic binding protein-like II"/>
    <property type="match status" value="3"/>
</dbReference>
<organism evidence="17 18">
    <name type="scientific">bacterium (Candidatus Blackallbacteria) CG17_big_fil_post_rev_8_21_14_2_50_48_46</name>
    <dbReference type="NCBI Taxonomy" id="2014261"/>
    <lineage>
        <taxon>Bacteria</taxon>
        <taxon>Candidatus Blackallbacteria</taxon>
    </lineage>
</organism>
<evidence type="ECO:0000256" key="8">
    <source>
        <dbReference type="ARBA" id="ARBA00022840"/>
    </source>
</evidence>
<dbReference type="Gene3D" id="3.40.50.2300">
    <property type="match status" value="1"/>
</dbReference>
<dbReference type="PRINTS" id="PR00344">
    <property type="entry name" value="BCTRLSENSOR"/>
</dbReference>
<evidence type="ECO:0000256" key="4">
    <source>
        <dbReference type="ARBA" id="ARBA00022553"/>
    </source>
</evidence>
<dbReference type="InterPro" id="IPR011006">
    <property type="entry name" value="CheY-like_superfamily"/>
</dbReference>
<dbReference type="Pfam" id="PF00072">
    <property type="entry name" value="Response_reg"/>
    <property type="match status" value="1"/>
</dbReference>
<dbReference type="CDD" id="cd16922">
    <property type="entry name" value="HATPase_EvgS-ArcB-TorS-like"/>
    <property type="match status" value="1"/>
</dbReference>
<feature type="domain" description="PAS" evidence="15">
    <location>
        <begin position="809"/>
        <end position="883"/>
    </location>
</feature>
<evidence type="ECO:0000256" key="5">
    <source>
        <dbReference type="ARBA" id="ARBA00022679"/>
    </source>
</evidence>
<evidence type="ECO:0000256" key="6">
    <source>
        <dbReference type="ARBA" id="ARBA00022741"/>
    </source>
</evidence>
<dbReference type="Pfam" id="PF00989">
    <property type="entry name" value="PAS"/>
    <property type="match status" value="1"/>
</dbReference>
<dbReference type="Gene3D" id="3.30.450.20">
    <property type="entry name" value="PAS domain"/>
    <property type="match status" value="1"/>
</dbReference>
<dbReference type="NCBIfam" id="TIGR00229">
    <property type="entry name" value="sensory_box"/>
    <property type="match status" value="1"/>
</dbReference>
<keyword evidence="9" id="KW-0902">Two-component regulatory system</keyword>
<evidence type="ECO:0000259" key="14">
    <source>
        <dbReference type="PROSITE" id="PS50110"/>
    </source>
</evidence>
<comment type="catalytic activity">
    <reaction evidence="1">
        <text>ATP + protein L-histidine = ADP + protein N-phospho-L-histidine.</text>
        <dbReference type="EC" id="2.7.13.3"/>
    </reaction>
</comment>
<evidence type="ECO:0000259" key="16">
    <source>
        <dbReference type="PROSITE" id="PS50113"/>
    </source>
</evidence>